<evidence type="ECO:0000256" key="2">
    <source>
        <dbReference type="ARBA" id="ARBA00004673"/>
    </source>
</evidence>
<accession>A0A3Q2YS95</accession>
<organism evidence="11 12">
    <name type="scientific">Hippocampus comes</name>
    <name type="common">Tiger tail seahorse</name>
    <dbReference type="NCBI Taxonomy" id="109280"/>
    <lineage>
        <taxon>Eukaryota</taxon>
        <taxon>Metazoa</taxon>
        <taxon>Chordata</taxon>
        <taxon>Craniata</taxon>
        <taxon>Vertebrata</taxon>
        <taxon>Euteleostomi</taxon>
        <taxon>Actinopterygii</taxon>
        <taxon>Neopterygii</taxon>
        <taxon>Teleostei</taxon>
        <taxon>Neoteleostei</taxon>
        <taxon>Acanthomorphata</taxon>
        <taxon>Syngnathiaria</taxon>
        <taxon>Syngnathiformes</taxon>
        <taxon>Syngnathoidei</taxon>
        <taxon>Syngnathidae</taxon>
        <taxon>Hippocampus</taxon>
    </lineage>
</organism>
<proteinExistence type="inferred from homology"/>
<evidence type="ECO:0000256" key="5">
    <source>
        <dbReference type="ARBA" id="ARBA00022792"/>
    </source>
</evidence>
<protein>
    <submittedName>
        <fullName evidence="11">Si:dkey-85n7.8</fullName>
    </submittedName>
</protein>
<evidence type="ECO:0000256" key="9">
    <source>
        <dbReference type="ARBA" id="ARBA00023136"/>
    </source>
</evidence>
<dbReference type="GO" id="GO:0006123">
    <property type="term" value="P:mitochondrial electron transport, cytochrome c to oxygen"/>
    <property type="evidence" value="ECO:0007669"/>
    <property type="project" value="InterPro"/>
</dbReference>
<evidence type="ECO:0000313" key="12">
    <source>
        <dbReference type="Proteomes" id="UP000264820"/>
    </source>
</evidence>
<keyword evidence="12" id="KW-1185">Reference proteome</keyword>
<dbReference type="AlphaFoldDB" id="A0A3Q2YS95"/>
<keyword evidence="6" id="KW-0809">Transit peptide</keyword>
<keyword evidence="8" id="KW-0496">Mitochondrion</keyword>
<dbReference type="SUPFAM" id="SSF81431">
    <property type="entry name" value="Mitochondrial cytochrome c oxidase subunit VIIIb (aka IX)"/>
    <property type="match status" value="1"/>
</dbReference>
<name>A0A3Q2YS95_HIPCM</name>
<evidence type="ECO:0000313" key="11">
    <source>
        <dbReference type="Ensembl" id="ENSHCOP00000016387.1"/>
    </source>
</evidence>
<dbReference type="GO" id="GO:0045277">
    <property type="term" value="C:respiratory chain complex IV"/>
    <property type="evidence" value="ECO:0007669"/>
    <property type="project" value="InterPro"/>
</dbReference>
<dbReference type="InterPro" id="IPR036548">
    <property type="entry name" value="Cyt_c_oxidase_su8_sf"/>
</dbReference>
<evidence type="ECO:0000256" key="6">
    <source>
        <dbReference type="ARBA" id="ARBA00022946"/>
    </source>
</evidence>
<evidence type="ECO:0000256" key="3">
    <source>
        <dbReference type="ARBA" id="ARBA00010117"/>
    </source>
</evidence>
<dbReference type="Gene3D" id="4.10.81.10">
    <property type="entry name" value="Cytochrome c oxidase, subunit 8"/>
    <property type="match status" value="1"/>
</dbReference>
<keyword evidence="9 10" id="KW-0472">Membrane</keyword>
<keyword evidence="7 10" id="KW-1133">Transmembrane helix</keyword>
<dbReference type="Ensembl" id="ENSHCOT00000028446.1">
    <property type="protein sequence ID" value="ENSHCOP00000016387.1"/>
    <property type="gene ID" value="ENSHCOG00000020125.1"/>
</dbReference>
<sequence>RCIIQHKPAKDKIGPQAAFAICVFAATLLAPAGWILHHIPHYRQRAS</sequence>
<feature type="transmembrane region" description="Helical" evidence="10">
    <location>
        <begin position="17"/>
        <end position="36"/>
    </location>
</feature>
<reference evidence="11" key="2">
    <citation type="submission" date="2025-09" db="UniProtKB">
        <authorList>
            <consortium name="Ensembl"/>
        </authorList>
    </citation>
    <scope>IDENTIFICATION</scope>
</reference>
<keyword evidence="5" id="KW-0999">Mitochondrion inner membrane</keyword>
<dbReference type="STRING" id="109280.ENSHCOP00000016387"/>
<dbReference type="UniPathway" id="UPA00705"/>
<dbReference type="Proteomes" id="UP000264820">
    <property type="component" value="Unplaced"/>
</dbReference>
<dbReference type="InterPro" id="IPR003205">
    <property type="entry name" value="Cyt_c_oxidase_su8"/>
</dbReference>
<keyword evidence="4 10" id="KW-0812">Transmembrane</keyword>
<comment type="subcellular location">
    <subcellularLocation>
        <location evidence="1">Mitochondrion inner membrane</location>
        <topology evidence="1">Single-pass membrane protein</topology>
    </subcellularLocation>
</comment>
<dbReference type="PANTHER" id="PTHR16717:SF7">
    <property type="entry name" value="CYTOCHROME C OXIDASE SUBUNIT 8A, MITOCHONDRIAL-LIKE"/>
    <property type="match status" value="1"/>
</dbReference>
<dbReference type="Pfam" id="PF02285">
    <property type="entry name" value="COX8"/>
    <property type="match status" value="1"/>
</dbReference>
<reference evidence="11" key="1">
    <citation type="submission" date="2025-08" db="UniProtKB">
        <authorList>
            <consortium name="Ensembl"/>
        </authorList>
    </citation>
    <scope>IDENTIFICATION</scope>
</reference>
<evidence type="ECO:0000256" key="8">
    <source>
        <dbReference type="ARBA" id="ARBA00023128"/>
    </source>
</evidence>
<dbReference type="GO" id="GO:0005743">
    <property type="term" value="C:mitochondrial inner membrane"/>
    <property type="evidence" value="ECO:0007669"/>
    <property type="project" value="UniProtKB-SubCell"/>
</dbReference>
<dbReference type="PANTHER" id="PTHR16717">
    <property type="entry name" value="CYTOCHROME C OXIDASE POLYPEPTIDE VIII"/>
    <property type="match status" value="1"/>
</dbReference>
<evidence type="ECO:0000256" key="10">
    <source>
        <dbReference type="SAM" id="Phobius"/>
    </source>
</evidence>
<dbReference type="GeneTree" id="ENSGT01140000282622"/>
<evidence type="ECO:0000256" key="4">
    <source>
        <dbReference type="ARBA" id="ARBA00022692"/>
    </source>
</evidence>
<comment type="pathway">
    <text evidence="2">Energy metabolism; oxidative phosphorylation.</text>
</comment>
<comment type="similarity">
    <text evidence="3">Belongs to the cytochrome c oxidase VIII family.</text>
</comment>
<evidence type="ECO:0000256" key="7">
    <source>
        <dbReference type="ARBA" id="ARBA00022989"/>
    </source>
</evidence>
<evidence type="ECO:0000256" key="1">
    <source>
        <dbReference type="ARBA" id="ARBA00004434"/>
    </source>
</evidence>